<feature type="compositionally biased region" description="Low complexity" evidence="1">
    <location>
        <begin position="673"/>
        <end position="686"/>
    </location>
</feature>
<feature type="region of interest" description="Disordered" evidence="1">
    <location>
        <begin position="465"/>
        <end position="490"/>
    </location>
</feature>
<feature type="region of interest" description="Disordered" evidence="1">
    <location>
        <begin position="589"/>
        <end position="708"/>
    </location>
</feature>
<dbReference type="RefSeq" id="XP_037218158.1">
    <property type="nucleotide sequence ID" value="XM_037364916.1"/>
</dbReference>
<evidence type="ECO:0000313" key="2">
    <source>
        <dbReference type="EMBL" id="KAF7298770.1"/>
    </source>
</evidence>
<dbReference type="Proteomes" id="UP000636479">
    <property type="component" value="Unassembled WGS sequence"/>
</dbReference>
<proteinExistence type="predicted"/>
<organism evidence="2 3">
    <name type="scientific">Mycena indigotica</name>
    <dbReference type="NCBI Taxonomy" id="2126181"/>
    <lineage>
        <taxon>Eukaryota</taxon>
        <taxon>Fungi</taxon>
        <taxon>Dikarya</taxon>
        <taxon>Basidiomycota</taxon>
        <taxon>Agaricomycotina</taxon>
        <taxon>Agaricomycetes</taxon>
        <taxon>Agaricomycetidae</taxon>
        <taxon>Agaricales</taxon>
        <taxon>Marasmiineae</taxon>
        <taxon>Mycenaceae</taxon>
        <taxon>Mycena</taxon>
    </lineage>
</organism>
<protein>
    <submittedName>
        <fullName evidence="2">Uncharacterized protein</fullName>
    </submittedName>
</protein>
<feature type="compositionally biased region" description="Polar residues" evidence="1">
    <location>
        <begin position="605"/>
        <end position="615"/>
    </location>
</feature>
<dbReference type="GeneID" id="59347432"/>
<feature type="region of interest" description="Disordered" evidence="1">
    <location>
        <begin position="508"/>
        <end position="529"/>
    </location>
</feature>
<accession>A0A8H6SH97</accession>
<sequence>MTFPVDESTSQDLLTLQSILETSDLSTIETFRKLIQDTLQARAVSARRPIDQDGDFPVFSLDFGGDLDDQENDVPAQRSSPDPWDDNEPSFNLVMRSTPRPQLPVSPGVDAHFDSSLPLPDLASVDESNFVTQTSFYHLPSFANVRNLFDYLTTTRIVKAFSEITGQVSSRPPRQVECNVPHRLEQLVYVPDLPSWIVEFMVEKRRENLMAIELTKDDLDQMNAGLRCANSCPIVRSEADVEYRVRAGLAHSVVEAMKKVCAWLSSDFCCHKGTAAGPGPTYAYTDLQIAVFLIEVKTLLSIAGNFILLLLRLSQTTLDELTRKHPNSSGFVFDFEYPSLSHLIDSPTQPVVQLWTQLSNTPSAYFAMGSSDEYTFFVVKDPVFSDRLYISPCLRSFPSLTGHEDLEVSQSDADTTKFASVVMFYTALLANDAELRAEFFERFAKRLVARDGLLHVGPDDVNQFATATSERDRPALGDSQGPDGSAASWRDVDGKMLAGVKYYYPGDGKRHMPERNSKNTDKGKGKAPEVSLGLEKIEMVMAMTKDRHFLAPVDDSSLQSLQTTNNVDIASLLPASALPAHADPELSISKRDRYSSYDPEAPASGSLSGTGNVVQSEGVFDEEQRPKKRAKRSSALKQPDVAPVLPATVAGSSTSTHPDLNQRHKLRPRKPRLPVSVRSTSNSSTSATGRKKLMTKGSDQRSKGKGKA</sequence>
<dbReference type="OrthoDB" id="3057245at2759"/>
<evidence type="ECO:0000256" key="1">
    <source>
        <dbReference type="SAM" id="MobiDB-lite"/>
    </source>
</evidence>
<name>A0A8H6SH97_9AGAR</name>
<feature type="compositionally biased region" description="Basic and acidic residues" evidence="1">
    <location>
        <begin position="508"/>
        <end position="527"/>
    </location>
</feature>
<evidence type="ECO:0000313" key="3">
    <source>
        <dbReference type="Proteomes" id="UP000636479"/>
    </source>
</evidence>
<feature type="compositionally biased region" description="Basic residues" evidence="1">
    <location>
        <begin position="663"/>
        <end position="672"/>
    </location>
</feature>
<gene>
    <name evidence="2" type="ORF">MIND_00824600</name>
</gene>
<feature type="region of interest" description="Disordered" evidence="1">
    <location>
        <begin position="67"/>
        <end position="89"/>
    </location>
</feature>
<dbReference type="AlphaFoldDB" id="A0A8H6SH97"/>
<keyword evidence="3" id="KW-1185">Reference proteome</keyword>
<reference evidence="2" key="1">
    <citation type="submission" date="2020-05" db="EMBL/GenBank/DDBJ databases">
        <title>Mycena genomes resolve the evolution of fungal bioluminescence.</title>
        <authorList>
            <person name="Tsai I.J."/>
        </authorList>
    </citation>
    <scope>NUCLEOTIDE SEQUENCE</scope>
    <source>
        <strain evidence="2">171206Taipei</strain>
    </source>
</reference>
<dbReference type="EMBL" id="JACAZF010000007">
    <property type="protein sequence ID" value="KAF7298770.1"/>
    <property type="molecule type" value="Genomic_DNA"/>
</dbReference>
<comment type="caution">
    <text evidence="2">The sequence shown here is derived from an EMBL/GenBank/DDBJ whole genome shotgun (WGS) entry which is preliminary data.</text>
</comment>
<feature type="compositionally biased region" description="Polar residues" evidence="1">
    <location>
        <begin position="650"/>
        <end position="659"/>
    </location>
</feature>